<dbReference type="RefSeq" id="WP_097928600.1">
    <property type="nucleotide sequence ID" value="NZ_OCTN01000001.1"/>
</dbReference>
<dbReference type="AlphaFoldDB" id="A0A2C9CNU7"/>
<evidence type="ECO:0000313" key="2">
    <source>
        <dbReference type="Proteomes" id="UP000220034"/>
    </source>
</evidence>
<evidence type="ECO:0000313" key="1">
    <source>
        <dbReference type="EMBL" id="SOH93066.1"/>
    </source>
</evidence>
<gene>
    <name evidence="1" type="ORF">SAMN06273572_101920</name>
</gene>
<dbReference type="Proteomes" id="UP000220034">
    <property type="component" value="Unassembled WGS sequence"/>
</dbReference>
<protein>
    <submittedName>
        <fullName evidence="1">Uncharacterized protein</fullName>
    </submittedName>
</protein>
<dbReference type="OrthoDB" id="9814707at2"/>
<reference evidence="2" key="1">
    <citation type="submission" date="2017-09" db="EMBL/GenBank/DDBJ databases">
        <authorList>
            <person name="Varghese N."/>
            <person name="Submissions S."/>
        </authorList>
    </citation>
    <scope>NUCLEOTIDE SEQUENCE [LARGE SCALE GENOMIC DNA]</scope>
    <source>
        <strain evidence="2">C7</strain>
    </source>
</reference>
<name>A0A2C9CNU7_9RHOB</name>
<proteinExistence type="predicted"/>
<sequence length="243" mass="27238">MTTLKIGSGDFTVMGAAFGHNKPDPISPLMTPRAVHDAALRVPLRFGMGRWDCARLAKLDEPQQVEAMQAFVNSARTTHWLRHDVTMRTDDTISLTDAAEAELWRRVEEKTDLGHAELTEWVRKTFGKPRHHADLTPWLGQIMPHYSFTLHMGLVPMMVSLRPADDTLPEGITLTLNILVEGMYNVDVTNQCTVPPRPVRQILPLRGLAGSTEDAKRWAINTARLTAKHNPVLSSLLGRLRKL</sequence>
<accession>A0A2C9CNU7</accession>
<organism evidence="1 2">
    <name type="scientific">Pontivivens marinum</name>
    <dbReference type="NCBI Taxonomy" id="1690039"/>
    <lineage>
        <taxon>Bacteria</taxon>
        <taxon>Pseudomonadati</taxon>
        <taxon>Pseudomonadota</taxon>
        <taxon>Alphaproteobacteria</taxon>
        <taxon>Rhodobacterales</taxon>
        <taxon>Paracoccaceae</taxon>
        <taxon>Pontivivens</taxon>
    </lineage>
</organism>
<keyword evidence="2" id="KW-1185">Reference proteome</keyword>
<dbReference type="EMBL" id="OCTN01000001">
    <property type="protein sequence ID" value="SOH93066.1"/>
    <property type="molecule type" value="Genomic_DNA"/>
</dbReference>